<reference evidence="2 3" key="1">
    <citation type="submission" date="2019-03" db="EMBL/GenBank/DDBJ databases">
        <title>Single cell metagenomics reveals metabolic interactions within the superorganism composed of flagellate Streblomastix strix and complex community of Bacteroidetes bacteria on its surface.</title>
        <authorList>
            <person name="Treitli S.C."/>
            <person name="Kolisko M."/>
            <person name="Husnik F."/>
            <person name="Keeling P."/>
            <person name="Hampl V."/>
        </authorList>
    </citation>
    <scope>NUCLEOTIDE SEQUENCE [LARGE SCALE GENOMIC DNA]</scope>
    <source>
        <strain evidence="2">ST1C</strain>
    </source>
</reference>
<dbReference type="Proteomes" id="UP000324800">
    <property type="component" value="Unassembled WGS sequence"/>
</dbReference>
<dbReference type="EMBL" id="SNRW01001596">
    <property type="protein sequence ID" value="KAA6395773.1"/>
    <property type="molecule type" value="Genomic_DNA"/>
</dbReference>
<evidence type="ECO:0000313" key="3">
    <source>
        <dbReference type="Proteomes" id="UP000324800"/>
    </source>
</evidence>
<name>A0A5J4WLS1_9EUKA</name>
<comment type="caution">
    <text evidence="2">The sequence shown here is derived from an EMBL/GenBank/DDBJ whole genome shotgun (WGS) entry which is preliminary data.</text>
</comment>
<keyword evidence="1" id="KW-0812">Transmembrane</keyword>
<feature type="transmembrane region" description="Helical" evidence="1">
    <location>
        <begin position="287"/>
        <end position="312"/>
    </location>
</feature>
<keyword evidence="1" id="KW-1133">Transmembrane helix</keyword>
<accession>A0A5J4WLS1</accession>
<proteinExistence type="predicted"/>
<evidence type="ECO:0000256" key="1">
    <source>
        <dbReference type="SAM" id="Phobius"/>
    </source>
</evidence>
<sequence length="322" mass="36785">MQLFLQKDRVQVHVLISRRLFIRREIVTIGNFGGVQDSDRYNAGTAGGSSIQNSGTVDEIYSEFISDPSFGSAIGITEREFPGQFYRDGTSMSYVDTEFQGITQDSKDKLSEFYIYDADFHINYIENYGDQSNWELQDYADLYARVINEVDQALNGVKSSTQLKMKKNFDQLGCFSGEVEINGWLSQTECLDRVRSDPDSIYGYRCEASKNRNPDGTRSIGKFVRTAKGCIFSNCRPGYSRKWEQCVKDDILIGEDEDEIWPYTLEQEYQDQLKAAEEEKLANKWKVVGIVFIVIAVIAVAALVIIVIALLVRWYKKKSNRQ</sequence>
<keyword evidence="1" id="KW-0472">Membrane</keyword>
<protein>
    <submittedName>
        <fullName evidence="2">Uncharacterized protein</fullName>
    </submittedName>
</protein>
<organism evidence="2 3">
    <name type="scientific">Streblomastix strix</name>
    <dbReference type="NCBI Taxonomy" id="222440"/>
    <lineage>
        <taxon>Eukaryota</taxon>
        <taxon>Metamonada</taxon>
        <taxon>Preaxostyla</taxon>
        <taxon>Oxymonadida</taxon>
        <taxon>Streblomastigidae</taxon>
        <taxon>Streblomastix</taxon>
    </lineage>
</organism>
<gene>
    <name evidence="2" type="ORF">EZS28_008705</name>
</gene>
<dbReference type="AlphaFoldDB" id="A0A5J4WLS1"/>
<evidence type="ECO:0000313" key="2">
    <source>
        <dbReference type="EMBL" id="KAA6395773.1"/>
    </source>
</evidence>